<dbReference type="AlphaFoldDB" id="A0A2N0Z0F2"/>
<organism evidence="5 6">
    <name type="scientific">Niallia nealsonii</name>
    <dbReference type="NCBI Taxonomy" id="115979"/>
    <lineage>
        <taxon>Bacteria</taxon>
        <taxon>Bacillati</taxon>
        <taxon>Bacillota</taxon>
        <taxon>Bacilli</taxon>
        <taxon>Bacillales</taxon>
        <taxon>Bacillaceae</taxon>
        <taxon>Niallia</taxon>
    </lineage>
</organism>
<keyword evidence="6" id="KW-1185">Reference proteome</keyword>
<evidence type="ECO:0000256" key="1">
    <source>
        <dbReference type="ARBA" id="ARBA00023015"/>
    </source>
</evidence>
<evidence type="ECO:0000256" key="3">
    <source>
        <dbReference type="ARBA" id="ARBA00023163"/>
    </source>
</evidence>
<dbReference type="InterPro" id="IPR010982">
    <property type="entry name" value="Lambda_DNA-bd_dom_sf"/>
</dbReference>
<dbReference type="PROSITE" id="PS50932">
    <property type="entry name" value="HTH_LACI_2"/>
    <property type="match status" value="1"/>
</dbReference>
<evidence type="ECO:0000313" key="6">
    <source>
        <dbReference type="Proteomes" id="UP000233375"/>
    </source>
</evidence>
<protein>
    <submittedName>
        <fullName evidence="5">LacI family transcriptional regulator</fullName>
    </submittedName>
</protein>
<accession>A0A2N0Z0F2</accession>
<dbReference type="EMBL" id="PISE01000031">
    <property type="protein sequence ID" value="PKG22985.1"/>
    <property type="molecule type" value="Genomic_DNA"/>
</dbReference>
<dbReference type="GO" id="GO:0000976">
    <property type="term" value="F:transcription cis-regulatory region binding"/>
    <property type="evidence" value="ECO:0007669"/>
    <property type="project" value="TreeGrafter"/>
</dbReference>
<dbReference type="InterPro" id="IPR000843">
    <property type="entry name" value="HTH_LacI"/>
</dbReference>
<feature type="domain" description="HTH lacI-type" evidence="4">
    <location>
        <begin position="2"/>
        <end position="56"/>
    </location>
</feature>
<dbReference type="PRINTS" id="PR00036">
    <property type="entry name" value="HTHLACI"/>
</dbReference>
<gene>
    <name evidence="5" type="ORF">CWS01_15040</name>
</gene>
<dbReference type="CDD" id="cd06286">
    <property type="entry name" value="PBP1_CcpB-like"/>
    <property type="match status" value="1"/>
</dbReference>
<dbReference type="Pfam" id="PF00532">
    <property type="entry name" value="Peripla_BP_1"/>
    <property type="match status" value="1"/>
</dbReference>
<dbReference type="CDD" id="cd01392">
    <property type="entry name" value="HTH_LacI"/>
    <property type="match status" value="1"/>
</dbReference>
<dbReference type="Gene3D" id="3.40.50.2300">
    <property type="match status" value="2"/>
</dbReference>
<evidence type="ECO:0000256" key="2">
    <source>
        <dbReference type="ARBA" id="ARBA00023125"/>
    </source>
</evidence>
<reference evidence="5 6" key="1">
    <citation type="journal article" date="2003" name="Int. J. Syst. Evol. Microbiol.">
        <title>Bacillus nealsonii sp. nov., isolated from a spacecraft-assembly facility, whose spores are gamma-radiation resistant.</title>
        <authorList>
            <person name="Venkateswaran K."/>
            <person name="Kempf M."/>
            <person name="Chen F."/>
            <person name="Satomi M."/>
            <person name="Nicholson W."/>
            <person name="Kern R."/>
        </authorList>
    </citation>
    <scope>NUCLEOTIDE SEQUENCE [LARGE SCALE GENOMIC DNA]</scope>
    <source>
        <strain evidence="5 6">FO-92</strain>
    </source>
</reference>
<keyword evidence="3" id="KW-0804">Transcription</keyword>
<dbReference type="RefSeq" id="WP_101178007.1">
    <property type="nucleotide sequence ID" value="NZ_PISE01000031.1"/>
</dbReference>
<evidence type="ECO:0000259" key="4">
    <source>
        <dbReference type="PROSITE" id="PS50932"/>
    </source>
</evidence>
<dbReference type="SMART" id="SM00354">
    <property type="entry name" value="HTH_LACI"/>
    <property type="match status" value="1"/>
</dbReference>
<sequence length="333" mass="37612">MPTIADVAKLAGLSRATVSRVINNHPYVSEEKKKLVREAMDALNFYPNSSAQKLRSQKTETIAVFVPLLTNPFFAYLLEGIDTVAHDYGYQLLVCQTRYDKEKELNFLRLLKTKQVDGIILTSIENNWEKIKNFTECGPIILCNEYDDQAKIPSVRLDQEYGGYIGTRHFIEKGYTKIAYCRGFCRDQFVSRISAEREVGYKRALSEFGLKNRKEWVFENVSDVESGRQVLRKILLLKDPPTAVFTGSDQVAAGIINEAATCGLRVPEDIAVIGFDNQPIAEITVPPITTIMQPMQEIGQQAGKLLMDVIEKKDQKDVEDILLSLHLIERAST</sequence>
<dbReference type="Pfam" id="PF00356">
    <property type="entry name" value="LacI"/>
    <property type="match status" value="1"/>
</dbReference>
<keyword evidence="1" id="KW-0805">Transcription regulation</keyword>
<dbReference type="SUPFAM" id="SSF53822">
    <property type="entry name" value="Periplasmic binding protein-like I"/>
    <property type="match status" value="1"/>
</dbReference>
<name>A0A2N0Z0F2_9BACI</name>
<comment type="caution">
    <text evidence="5">The sequence shown here is derived from an EMBL/GenBank/DDBJ whole genome shotgun (WGS) entry which is preliminary data.</text>
</comment>
<dbReference type="Gene3D" id="1.10.260.40">
    <property type="entry name" value="lambda repressor-like DNA-binding domains"/>
    <property type="match status" value="1"/>
</dbReference>
<proteinExistence type="predicted"/>
<dbReference type="PANTHER" id="PTHR30146">
    <property type="entry name" value="LACI-RELATED TRANSCRIPTIONAL REPRESSOR"/>
    <property type="match status" value="1"/>
</dbReference>
<dbReference type="Proteomes" id="UP000233375">
    <property type="component" value="Unassembled WGS sequence"/>
</dbReference>
<dbReference type="GO" id="GO:0003700">
    <property type="term" value="F:DNA-binding transcription factor activity"/>
    <property type="evidence" value="ECO:0007669"/>
    <property type="project" value="TreeGrafter"/>
</dbReference>
<keyword evidence="2" id="KW-0238">DNA-binding</keyword>
<dbReference type="InterPro" id="IPR028082">
    <property type="entry name" value="Peripla_BP_I"/>
</dbReference>
<dbReference type="OrthoDB" id="9798934at2"/>
<dbReference type="PANTHER" id="PTHR30146:SF136">
    <property type="entry name" value="NTD BIOSYNTHESIS OPERON REGULATOR NTDR"/>
    <property type="match status" value="1"/>
</dbReference>
<dbReference type="SUPFAM" id="SSF47413">
    <property type="entry name" value="lambda repressor-like DNA-binding domains"/>
    <property type="match status" value="1"/>
</dbReference>
<evidence type="ECO:0000313" key="5">
    <source>
        <dbReference type="EMBL" id="PKG22985.1"/>
    </source>
</evidence>
<dbReference type="InterPro" id="IPR001761">
    <property type="entry name" value="Peripla_BP/Lac1_sug-bd_dom"/>
</dbReference>